<evidence type="ECO:0000256" key="1">
    <source>
        <dbReference type="SAM" id="MobiDB-lite"/>
    </source>
</evidence>
<feature type="compositionally biased region" description="Polar residues" evidence="1">
    <location>
        <begin position="73"/>
        <end position="83"/>
    </location>
</feature>
<gene>
    <name evidence="2" type="ORF">R77567_01626</name>
</gene>
<proteinExistence type="predicted"/>
<feature type="region of interest" description="Disordered" evidence="1">
    <location>
        <begin position="57"/>
        <end position="86"/>
    </location>
</feature>
<dbReference type="Proteomes" id="UP001190491">
    <property type="component" value="Unassembled WGS sequence"/>
</dbReference>
<evidence type="ECO:0000313" key="2">
    <source>
        <dbReference type="EMBL" id="CAJ0862195.1"/>
    </source>
</evidence>
<dbReference type="EMBL" id="CAUDKO010000003">
    <property type="protein sequence ID" value="CAJ0862195.1"/>
    <property type="molecule type" value="Genomic_DNA"/>
</dbReference>
<sequence length="183" mass="19471">MGGITEGNLPDRMTVSGYAEYRGVSRRAVQFALADGRISKGSDGKIDRVSADIAWAKNTDASKPNTGPGGTAKETSQGSQGSQVGIRAAELVEGGNYMDNRAVREYHLARIAKVEADEAEGSVIDVEDVRAAWSKVANELKTRMLAIPSKAKSRIPHLSTDDVGVIDDLIREALGEVADCPMP</sequence>
<reference evidence="2" key="1">
    <citation type="submission" date="2023-07" db="EMBL/GenBank/DDBJ databases">
        <authorList>
            <person name="Peeters C."/>
        </authorList>
    </citation>
    <scope>NUCLEOTIDE SEQUENCE</scope>
    <source>
        <strain evidence="2">R-77567</strain>
    </source>
</reference>
<organism evidence="2 3">
    <name type="scientific">Ralstonia flatus</name>
    <dbReference type="NCBI Taxonomy" id="3058601"/>
    <lineage>
        <taxon>Bacteria</taxon>
        <taxon>Pseudomonadati</taxon>
        <taxon>Pseudomonadota</taxon>
        <taxon>Betaproteobacteria</taxon>
        <taxon>Burkholderiales</taxon>
        <taxon>Burkholderiaceae</taxon>
        <taxon>Ralstonia</taxon>
    </lineage>
</organism>
<name>A0AAD2BWB4_9RALS</name>
<evidence type="ECO:0008006" key="4">
    <source>
        <dbReference type="Google" id="ProtNLM"/>
    </source>
</evidence>
<evidence type="ECO:0000313" key="3">
    <source>
        <dbReference type="Proteomes" id="UP001190491"/>
    </source>
</evidence>
<protein>
    <recommendedName>
        <fullName evidence="4">Bacteriophage-related protein</fullName>
    </recommendedName>
</protein>
<comment type="caution">
    <text evidence="2">The sequence shown here is derived from an EMBL/GenBank/DDBJ whole genome shotgun (WGS) entry which is preliminary data.</text>
</comment>
<dbReference type="AlphaFoldDB" id="A0AAD2BWB4"/>
<accession>A0AAD2BWB4</accession>